<gene>
    <name evidence="1" type="ORF">GVT53_02800</name>
</gene>
<proteinExistence type="predicted"/>
<protein>
    <submittedName>
        <fullName evidence="1">Uncharacterized protein</fullName>
    </submittedName>
</protein>
<organism evidence="1 2">
    <name type="scientific">Flagellimonas oceani</name>
    <dbReference type="NCBI Taxonomy" id="2698672"/>
    <lineage>
        <taxon>Bacteria</taxon>
        <taxon>Pseudomonadati</taxon>
        <taxon>Bacteroidota</taxon>
        <taxon>Flavobacteriia</taxon>
        <taxon>Flavobacteriales</taxon>
        <taxon>Flavobacteriaceae</taxon>
        <taxon>Flagellimonas</taxon>
    </lineage>
</organism>
<dbReference type="PROSITE" id="PS51257">
    <property type="entry name" value="PROKAR_LIPOPROTEIN"/>
    <property type="match status" value="1"/>
</dbReference>
<name>A0A6G7IZ24_9FLAO</name>
<dbReference type="EMBL" id="CP049616">
    <property type="protein sequence ID" value="QII43650.1"/>
    <property type="molecule type" value="Genomic_DNA"/>
</dbReference>
<dbReference type="AlphaFoldDB" id="A0A6G7IZ24"/>
<accession>A0A6G7IZ24</accession>
<reference evidence="1 2" key="1">
    <citation type="submission" date="2020-02" db="EMBL/GenBank/DDBJ databases">
        <title>Complete genome of Muricauda sp. 501str8.</title>
        <authorList>
            <person name="Dong B."/>
            <person name="Zhu S."/>
            <person name="Yang J."/>
            <person name="Chen J."/>
        </authorList>
    </citation>
    <scope>NUCLEOTIDE SEQUENCE [LARGE SCALE GENOMIC DNA]</scope>
    <source>
        <strain evidence="1 2">501str8</strain>
    </source>
</reference>
<keyword evidence="2" id="KW-1185">Reference proteome</keyword>
<sequence length="289" mass="33017">MKKNYLTILFLAILLSSCGKDQKLVDSEQTVLMFFESVNDGNEEQMKSSYPNISTFDSYFKSDSIKIVESKLVNDSLVSVATTNYYTNGFGKQSTKEIELYLLPDSLSLYNQIVDSKGLTDHKENELYKFAVNTGCIKENDTTDVQKNGKYIDAYLLQYRYTVNKLLDFKTDVSVTDWSWKTGYGGSASGKGIVKNNTTFDIPKVKYEITYKDRNENQITTDDGYVTYDVLRAGSSESFTFYTSYVGSRASKASISLEFDEDMIKEYVLNAHYNGDEYEKYKSEEEEIE</sequence>
<dbReference type="Proteomes" id="UP000502928">
    <property type="component" value="Chromosome"/>
</dbReference>
<dbReference type="RefSeq" id="WP_166247319.1">
    <property type="nucleotide sequence ID" value="NZ_CP049616.1"/>
</dbReference>
<dbReference type="KEGG" id="mut:GVT53_02800"/>
<evidence type="ECO:0000313" key="1">
    <source>
        <dbReference type="EMBL" id="QII43650.1"/>
    </source>
</evidence>
<evidence type="ECO:0000313" key="2">
    <source>
        <dbReference type="Proteomes" id="UP000502928"/>
    </source>
</evidence>